<dbReference type="Ensembl" id="ENSOKIT00005069476.1">
    <property type="protein sequence ID" value="ENSOKIP00005065350.1"/>
    <property type="gene ID" value="ENSOKIG00005028083.1"/>
</dbReference>
<evidence type="ECO:0000313" key="5">
    <source>
        <dbReference type="Proteomes" id="UP000694557"/>
    </source>
</evidence>
<dbReference type="RefSeq" id="XP_020315679.1">
    <property type="nucleotide sequence ID" value="XM_020460090.2"/>
</dbReference>
<feature type="transmembrane region" description="Helical" evidence="1">
    <location>
        <begin position="160"/>
        <end position="188"/>
    </location>
</feature>
<dbReference type="InterPro" id="IPR013783">
    <property type="entry name" value="Ig-like_fold"/>
</dbReference>
<dbReference type="InterPro" id="IPR007110">
    <property type="entry name" value="Ig-like_dom"/>
</dbReference>
<keyword evidence="5" id="KW-1185">Reference proteome</keyword>
<dbReference type="GO" id="GO:0005886">
    <property type="term" value="C:plasma membrane"/>
    <property type="evidence" value="ECO:0007669"/>
    <property type="project" value="InterPro"/>
</dbReference>
<protein>
    <recommendedName>
        <fullName evidence="3">Ig-like domain-containing protein</fullName>
    </recommendedName>
</protein>
<reference evidence="4" key="2">
    <citation type="submission" date="2025-09" db="UniProtKB">
        <authorList>
            <consortium name="Ensembl"/>
        </authorList>
    </citation>
    <scope>IDENTIFICATION</scope>
</reference>
<feature type="chain" id="PRO_5034832193" description="Ig-like domain-containing protein" evidence="2">
    <location>
        <begin position="26"/>
        <end position="314"/>
    </location>
</feature>
<feature type="signal peptide" evidence="2">
    <location>
        <begin position="1"/>
        <end position="25"/>
    </location>
</feature>
<dbReference type="KEGG" id="oki:109869822"/>
<dbReference type="Gene3D" id="2.60.40.10">
    <property type="entry name" value="Immunoglobulins"/>
    <property type="match status" value="1"/>
</dbReference>
<dbReference type="GO" id="GO:0038023">
    <property type="term" value="F:signaling receptor activity"/>
    <property type="evidence" value="ECO:0007669"/>
    <property type="project" value="InterPro"/>
</dbReference>
<evidence type="ECO:0000256" key="2">
    <source>
        <dbReference type="SAM" id="SignalP"/>
    </source>
</evidence>
<evidence type="ECO:0000256" key="1">
    <source>
        <dbReference type="SAM" id="Phobius"/>
    </source>
</evidence>
<accession>A0A8C7I3S9</accession>
<dbReference type="GO" id="GO:0002768">
    <property type="term" value="P:immune response-regulating cell surface receptor signaling pathway"/>
    <property type="evidence" value="ECO:0007669"/>
    <property type="project" value="InterPro"/>
</dbReference>
<evidence type="ECO:0000313" key="4">
    <source>
        <dbReference type="Ensembl" id="ENSOKIP00005065350.1"/>
    </source>
</evidence>
<dbReference type="PROSITE" id="PS50835">
    <property type="entry name" value="IG_LIKE"/>
    <property type="match status" value="1"/>
</dbReference>
<dbReference type="PANTHER" id="PTHR37996:SF1">
    <property type="entry name" value="B- AND T-LYMPHOCYTE ATTENUATOR"/>
    <property type="match status" value="1"/>
</dbReference>
<keyword evidence="2" id="KW-0732">Signal</keyword>
<sequence length="314" mass="34903">MYRPRSDHILLVLCHLFLLCVHGNAQDQGPTCEVRVKRNTIWNAVPQKALTINCPVRHCGEKLHATWCKFVDLLNCEQIHETEQVRFGWRQKDILILDFKKISINDDGLYRCEVAENGSTTVSHAIKVSVSDSNLEITSTADHNTNDSTGAKRDRNDPSFMPYVSICVGIVVLVVIVTAFSFFCLHAYKGPSRSTENRTKKQEMSTLAAPCPDLSFNPEGTFPPSPSTPNPVQPANLYDNGLYCNRINGENGALPSSNNRAGGQVSSHLVYASLNHETTRGSLRSPHIPTPQDTFSEYTSIRVYSALRETSARP</sequence>
<proteinExistence type="predicted"/>
<reference evidence="4" key="1">
    <citation type="submission" date="2025-08" db="UniProtKB">
        <authorList>
            <consortium name="Ensembl"/>
        </authorList>
    </citation>
    <scope>IDENTIFICATION</scope>
</reference>
<dbReference type="InterPro" id="IPR039257">
    <property type="entry name" value="BTLA"/>
</dbReference>
<dbReference type="PANTHER" id="PTHR37996">
    <property type="entry name" value="B- AND T-LYMPHOCYTE ATTENUATOR"/>
    <property type="match status" value="1"/>
</dbReference>
<dbReference type="GeneTree" id="ENSGT00940000175333"/>
<feature type="domain" description="Ig-like" evidence="3">
    <location>
        <begin position="46"/>
        <end position="129"/>
    </location>
</feature>
<dbReference type="GeneID" id="109869822"/>
<dbReference type="AlphaFoldDB" id="A0A8C7I3S9"/>
<keyword evidence="1" id="KW-0812">Transmembrane</keyword>
<keyword evidence="1" id="KW-1133">Transmembrane helix</keyword>
<dbReference type="Proteomes" id="UP000694557">
    <property type="component" value="Unassembled WGS sequence"/>
</dbReference>
<dbReference type="SUPFAM" id="SSF48726">
    <property type="entry name" value="Immunoglobulin"/>
    <property type="match status" value="1"/>
</dbReference>
<evidence type="ECO:0000259" key="3">
    <source>
        <dbReference type="PROSITE" id="PS50835"/>
    </source>
</evidence>
<gene>
    <name evidence="4" type="primary">btla</name>
</gene>
<organism evidence="4 5">
    <name type="scientific">Oncorhynchus kisutch</name>
    <name type="common">Coho salmon</name>
    <name type="synonym">Salmo kisutch</name>
    <dbReference type="NCBI Taxonomy" id="8019"/>
    <lineage>
        <taxon>Eukaryota</taxon>
        <taxon>Metazoa</taxon>
        <taxon>Chordata</taxon>
        <taxon>Craniata</taxon>
        <taxon>Vertebrata</taxon>
        <taxon>Euteleostomi</taxon>
        <taxon>Actinopterygii</taxon>
        <taxon>Neopterygii</taxon>
        <taxon>Teleostei</taxon>
        <taxon>Protacanthopterygii</taxon>
        <taxon>Salmoniformes</taxon>
        <taxon>Salmonidae</taxon>
        <taxon>Salmoninae</taxon>
        <taxon>Oncorhynchus</taxon>
    </lineage>
</organism>
<dbReference type="InterPro" id="IPR036179">
    <property type="entry name" value="Ig-like_dom_sf"/>
</dbReference>
<keyword evidence="1" id="KW-0472">Membrane</keyword>
<name>A0A8C7I3S9_ONCKI</name>